<sequence length="230" mass="25327">MMLESIENGPLVYPTIEEDGKIRDKKYAELTEQEKLQDDCDVQATNIVLQGLPPDVYSLVNHLAVPSFLPGDDLIACLNKAMAFMLTLMASHFPSTNNQLRTSSNPRNQATIQDGKVKQGLLSVIIVRVKGIWQDTALNLRGQGILSRNSKWSSHSDNNPTDAAFQTDDLHAYGISSAKAVLMANLSSYDLDVISEPSGNASRPWRLVDAPINPVLSFLQSLDVDYEPLD</sequence>
<accession>A0ABQ4XAB0</accession>
<gene>
    <name evidence="1" type="ORF">Tco_0656739</name>
</gene>
<name>A0ABQ4XAB0_9ASTR</name>
<comment type="caution">
    <text evidence="1">The sequence shown here is derived from an EMBL/GenBank/DDBJ whole genome shotgun (WGS) entry which is preliminary data.</text>
</comment>
<protein>
    <submittedName>
        <fullName evidence="1">Uncharacterized protein</fullName>
    </submittedName>
</protein>
<reference evidence="1" key="2">
    <citation type="submission" date="2022-01" db="EMBL/GenBank/DDBJ databases">
        <authorList>
            <person name="Yamashiro T."/>
            <person name="Shiraishi A."/>
            <person name="Satake H."/>
            <person name="Nakayama K."/>
        </authorList>
    </citation>
    <scope>NUCLEOTIDE SEQUENCE</scope>
</reference>
<evidence type="ECO:0000313" key="1">
    <source>
        <dbReference type="EMBL" id="GJS61955.1"/>
    </source>
</evidence>
<reference evidence="1" key="1">
    <citation type="journal article" date="2022" name="Int. J. Mol. Sci.">
        <title>Draft Genome of Tanacetum Coccineum: Genomic Comparison of Closely Related Tanacetum-Family Plants.</title>
        <authorList>
            <person name="Yamashiro T."/>
            <person name="Shiraishi A."/>
            <person name="Nakayama K."/>
            <person name="Satake H."/>
        </authorList>
    </citation>
    <scope>NUCLEOTIDE SEQUENCE</scope>
</reference>
<proteinExistence type="predicted"/>
<evidence type="ECO:0000313" key="2">
    <source>
        <dbReference type="Proteomes" id="UP001151760"/>
    </source>
</evidence>
<keyword evidence="2" id="KW-1185">Reference proteome</keyword>
<dbReference type="Proteomes" id="UP001151760">
    <property type="component" value="Unassembled WGS sequence"/>
</dbReference>
<dbReference type="EMBL" id="BQNB010009327">
    <property type="protein sequence ID" value="GJS61955.1"/>
    <property type="molecule type" value="Genomic_DNA"/>
</dbReference>
<organism evidence="1 2">
    <name type="scientific">Tanacetum coccineum</name>
    <dbReference type="NCBI Taxonomy" id="301880"/>
    <lineage>
        <taxon>Eukaryota</taxon>
        <taxon>Viridiplantae</taxon>
        <taxon>Streptophyta</taxon>
        <taxon>Embryophyta</taxon>
        <taxon>Tracheophyta</taxon>
        <taxon>Spermatophyta</taxon>
        <taxon>Magnoliopsida</taxon>
        <taxon>eudicotyledons</taxon>
        <taxon>Gunneridae</taxon>
        <taxon>Pentapetalae</taxon>
        <taxon>asterids</taxon>
        <taxon>campanulids</taxon>
        <taxon>Asterales</taxon>
        <taxon>Asteraceae</taxon>
        <taxon>Asteroideae</taxon>
        <taxon>Anthemideae</taxon>
        <taxon>Anthemidinae</taxon>
        <taxon>Tanacetum</taxon>
    </lineage>
</organism>